<dbReference type="Proteomes" id="UP000824208">
    <property type="component" value="Unassembled WGS sequence"/>
</dbReference>
<name>A0A9D2M9H3_9FIRM</name>
<evidence type="ECO:0000256" key="1">
    <source>
        <dbReference type="SAM" id="Phobius"/>
    </source>
</evidence>
<reference evidence="2" key="2">
    <citation type="submission" date="2021-04" db="EMBL/GenBank/DDBJ databases">
        <authorList>
            <person name="Gilroy R."/>
        </authorList>
    </citation>
    <scope>NUCLEOTIDE SEQUENCE</scope>
    <source>
        <strain evidence="2">CHK189-11263</strain>
    </source>
</reference>
<evidence type="ECO:0000313" key="2">
    <source>
        <dbReference type="EMBL" id="HJB56257.1"/>
    </source>
</evidence>
<keyword evidence="1" id="KW-1133">Transmembrane helix</keyword>
<keyword evidence="1" id="KW-0472">Membrane</keyword>
<dbReference type="AlphaFoldDB" id="A0A9D2M9H3"/>
<gene>
    <name evidence="2" type="ORF">H9714_01755</name>
</gene>
<comment type="caution">
    <text evidence="2">The sequence shown here is derived from an EMBL/GenBank/DDBJ whole genome shotgun (WGS) entry which is preliminary data.</text>
</comment>
<dbReference type="EMBL" id="DWYC01000018">
    <property type="protein sequence ID" value="HJB56257.1"/>
    <property type="molecule type" value="Genomic_DNA"/>
</dbReference>
<keyword evidence="1" id="KW-0812">Transmembrane</keyword>
<feature type="transmembrane region" description="Helical" evidence="1">
    <location>
        <begin position="40"/>
        <end position="60"/>
    </location>
</feature>
<sequence>MGQWTVDWGVLLTIYAPLLLGLAAFALICLAAWPRPSRWVRIPAGALGTAILLWALWHFIFRPLF</sequence>
<reference evidence="2" key="1">
    <citation type="journal article" date="2021" name="PeerJ">
        <title>Extensive microbial diversity within the chicken gut microbiome revealed by metagenomics and culture.</title>
        <authorList>
            <person name="Gilroy R."/>
            <person name="Ravi A."/>
            <person name="Getino M."/>
            <person name="Pursley I."/>
            <person name="Horton D.L."/>
            <person name="Alikhan N.F."/>
            <person name="Baker D."/>
            <person name="Gharbi K."/>
            <person name="Hall N."/>
            <person name="Watson M."/>
            <person name="Adriaenssens E.M."/>
            <person name="Foster-Nyarko E."/>
            <person name="Jarju S."/>
            <person name="Secka A."/>
            <person name="Antonio M."/>
            <person name="Oren A."/>
            <person name="Chaudhuri R.R."/>
            <person name="La Ragione R."/>
            <person name="Hildebrand F."/>
            <person name="Pallen M.J."/>
        </authorList>
    </citation>
    <scope>NUCLEOTIDE SEQUENCE</scope>
    <source>
        <strain evidence="2">CHK189-11263</strain>
    </source>
</reference>
<evidence type="ECO:0000313" key="3">
    <source>
        <dbReference type="Proteomes" id="UP000824208"/>
    </source>
</evidence>
<organism evidence="2 3">
    <name type="scientific">Candidatus Flavonifractor intestinipullorum</name>
    <dbReference type="NCBI Taxonomy" id="2838587"/>
    <lineage>
        <taxon>Bacteria</taxon>
        <taxon>Bacillati</taxon>
        <taxon>Bacillota</taxon>
        <taxon>Clostridia</taxon>
        <taxon>Eubacteriales</taxon>
        <taxon>Oscillospiraceae</taxon>
        <taxon>Flavonifractor</taxon>
    </lineage>
</organism>
<proteinExistence type="predicted"/>
<feature type="transmembrane region" description="Helical" evidence="1">
    <location>
        <begin position="12"/>
        <end position="33"/>
    </location>
</feature>
<protein>
    <submittedName>
        <fullName evidence="2">Uncharacterized protein</fullName>
    </submittedName>
</protein>
<accession>A0A9D2M9H3</accession>